<proteinExistence type="predicted"/>
<sequence length="70" mass="8158">MDAYERHWLHSEGYVSAAKAELGLTALRSDEVLSLLQTDYSEVHSSLTDLFRSRRFHSLVEKQRKNYEVS</sequence>
<reference evidence="1" key="1">
    <citation type="submission" date="2018-11" db="EMBL/GenBank/DDBJ databases">
        <authorList>
            <consortium name="Pathogen Informatics"/>
        </authorList>
    </citation>
    <scope>NUCLEOTIDE SEQUENCE</scope>
</reference>
<dbReference type="AlphaFoldDB" id="A0A448XAD4"/>
<keyword evidence="2" id="KW-1185">Reference proteome</keyword>
<name>A0A448XAD4_9PLAT</name>
<evidence type="ECO:0000313" key="1">
    <source>
        <dbReference type="EMBL" id="VEL32060.1"/>
    </source>
</evidence>
<protein>
    <submittedName>
        <fullName evidence="1">Uncharacterized protein</fullName>
    </submittedName>
</protein>
<accession>A0A448XAD4</accession>
<dbReference type="Proteomes" id="UP000784294">
    <property type="component" value="Unassembled WGS sequence"/>
</dbReference>
<dbReference type="OrthoDB" id="6276625at2759"/>
<organism evidence="1 2">
    <name type="scientific">Protopolystoma xenopodis</name>
    <dbReference type="NCBI Taxonomy" id="117903"/>
    <lineage>
        <taxon>Eukaryota</taxon>
        <taxon>Metazoa</taxon>
        <taxon>Spiralia</taxon>
        <taxon>Lophotrochozoa</taxon>
        <taxon>Platyhelminthes</taxon>
        <taxon>Monogenea</taxon>
        <taxon>Polyopisthocotylea</taxon>
        <taxon>Polystomatidea</taxon>
        <taxon>Polystomatidae</taxon>
        <taxon>Protopolystoma</taxon>
    </lineage>
</organism>
<evidence type="ECO:0000313" key="2">
    <source>
        <dbReference type="Proteomes" id="UP000784294"/>
    </source>
</evidence>
<dbReference type="EMBL" id="CAAALY010129689">
    <property type="protein sequence ID" value="VEL32060.1"/>
    <property type="molecule type" value="Genomic_DNA"/>
</dbReference>
<gene>
    <name evidence="1" type="ORF">PXEA_LOCUS25500</name>
</gene>
<comment type="caution">
    <text evidence="1">The sequence shown here is derived from an EMBL/GenBank/DDBJ whole genome shotgun (WGS) entry which is preliminary data.</text>
</comment>